<dbReference type="EMBL" id="FRBT01000002">
    <property type="protein sequence ID" value="SHL66861.1"/>
    <property type="molecule type" value="Genomic_DNA"/>
</dbReference>
<evidence type="ECO:0000313" key="3">
    <source>
        <dbReference type="Proteomes" id="UP000184028"/>
    </source>
</evidence>
<dbReference type="Proteomes" id="UP000184028">
    <property type="component" value="Unassembled WGS sequence"/>
</dbReference>
<evidence type="ECO:0000313" key="2">
    <source>
        <dbReference type="EMBL" id="SHL66861.1"/>
    </source>
</evidence>
<dbReference type="OrthoDB" id="255953at2"/>
<gene>
    <name evidence="2" type="ORF">SAMN05444484_102163</name>
</gene>
<dbReference type="InterPro" id="IPR029471">
    <property type="entry name" value="HNH_5"/>
</dbReference>
<dbReference type="RefSeq" id="WP_068841621.1">
    <property type="nucleotide sequence ID" value="NZ_FRBT01000002.1"/>
</dbReference>
<keyword evidence="2" id="KW-0255">Endonuclease</keyword>
<dbReference type="GO" id="GO:0004519">
    <property type="term" value="F:endonuclease activity"/>
    <property type="evidence" value="ECO:0007669"/>
    <property type="project" value="UniProtKB-KW"/>
</dbReference>
<name>A0A1M7CHV7_9FLAO</name>
<dbReference type="STRING" id="946677.SAMN05444484_102163"/>
<keyword evidence="2" id="KW-0378">Hydrolase</keyword>
<accession>A0A1M7CHV7</accession>
<proteinExistence type="predicted"/>
<feature type="domain" description="HNH endonuclease 5" evidence="1">
    <location>
        <begin position="31"/>
        <end position="74"/>
    </location>
</feature>
<organism evidence="2 3">
    <name type="scientific">Flavobacterium chilense</name>
    <dbReference type="NCBI Taxonomy" id="946677"/>
    <lineage>
        <taxon>Bacteria</taxon>
        <taxon>Pseudomonadati</taxon>
        <taxon>Bacteroidota</taxon>
        <taxon>Flavobacteriia</taxon>
        <taxon>Flavobacteriales</taxon>
        <taxon>Flavobacteriaceae</taxon>
        <taxon>Flavobacterium</taxon>
    </lineage>
</organism>
<reference evidence="3" key="1">
    <citation type="submission" date="2016-11" db="EMBL/GenBank/DDBJ databases">
        <authorList>
            <person name="Varghese N."/>
            <person name="Submissions S."/>
        </authorList>
    </citation>
    <scope>NUCLEOTIDE SEQUENCE [LARGE SCALE GENOMIC DNA]</scope>
    <source>
        <strain evidence="3">DSM 24724</strain>
    </source>
</reference>
<sequence length="309" mass="36172">MNKNVLDFWQKYELIESTKTFIAISNNPKSCRFCNLDEQHTTFNTEAHLIPELMGENKIISYDECDKCNNKFSRFESHLSIFFRPYLTIMGVKGKKKVPTFQSRTEDGNEHTRTIITVNDNKRNVILQNLDDYQISKENKTFTITFRKPPHKPFLVYKSLVKIALSLLPSEKIKDYKNVFDWILDKSSETDAFITAFITVIKAGKFRKPFAELYSAKRIYYKNHFLPEMTCIIGFGNVVVQIFLPLSNTFDYQKAKLKTPNLNLFPSVIYDKNKTVFNFKAIDLIEKNSITYNEILHFSFEDAEINIPR</sequence>
<keyword evidence="3" id="KW-1185">Reference proteome</keyword>
<dbReference type="AlphaFoldDB" id="A0A1M7CHV7"/>
<protein>
    <submittedName>
        <fullName evidence="2">HNH endonuclease</fullName>
    </submittedName>
</protein>
<evidence type="ECO:0000259" key="1">
    <source>
        <dbReference type="Pfam" id="PF14279"/>
    </source>
</evidence>
<keyword evidence="2" id="KW-0540">Nuclease</keyword>
<dbReference type="Pfam" id="PF14279">
    <property type="entry name" value="HNH_5"/>
    <property type="match status" value="1"/>
</dbReference>